<dbReference type="KEGG" id="cdiv:CPM_1004"/>
<evidence type="ECO:0000256" key="2">
    <source>
        <dbReference type="SAM" id="Phobius"/>
    </source>
</evidence>
<evidence type="ECO:0000256" key="1">
    <source>
        <dbReference type="ARBA" id="ARBA00022679"/>
    </source>
</evidence>
<proteinExistence type="predicted"/>
<dbReference type="EMBL" id="LT671858">
    <property type="protein sequence ID" value="SIM60720.1"/>
    <property type="molecule type" value="Genomic_DNA"/>
</dbReference>
<dbReference type="Proteomes" id="UP000187822">
    <property type="component" value="Chromosome I"/>
</dbReference>
<evidence type="ECO:0000313" key="6">
    <source>
        <dbReference type="Proteomes" id="UP000187822"/>
    </source>
</evidence>
<reference evidence="5" key="3">
    <citation type="submission" date="2016-06" db="EMBL/GenBank/DDBJ databases">
        <authorList>
            <person name="Olsen C.W."/>
            <person name="Carey S."/>
            <person name="Hinshaw L."/>
            <person name="Karasin A.I."/>
        </authorList>
    </citation>
    <scope>NUCLEOTIDE SEQUENCE [LARGE SCALE GENOMIC DNA]</scope>
    <source>
        <strain evidence="5">PM4</strain>
    </source>
</reference>
<dbReference type="GeneID" id="41588260"/>
<dbReference type="OrthoDB" id="132546at2157"/>
<organism evidence="4 7">
    <name type="scientific">Cuniculiplasma divulgatum</name>
    <dbReference type="NCBI Taxonomy" id="1673428"/>
    <lineage>
        <taxon>Archaea</taxon>
        <taxon>Methanobacteriati</taxon>
        <taxon>Thermoplasmatota</taxon>
        <taxon>Thermoplasmata</taxon>
        <taxon>Thermoplasmatales</taxon>
        <taxon>Cuniculiplasmataceae</taxon>
        <taxon>Cuniculiplasma</taxon>
    </lineage>
</organism>
<reference evidence="4 7" key="1">
    <citation type="submission" date="2016-04" db="EMBL/GenBank/DDBJ databases">
        <authorList>
            <person name="Evans L.H."/>
            <person name="Alamgir A."/>
            <person name="Owens N."/>
            <person name="Weber N.D."/>
            <person name="Virtaneva K."/>
            <person name="Barbian K."/>
            <person name="Babar A."/>
            <person name="Rosenke K."/>
        </authorList>
    </citation>
    <scope>NUCLEOTIDE SEQUENCE [LARGE SCALE GENOMIC DNA]</scope>
    <source>
        <strain evidence="4">S5</strain>
        <strain evidence="7">S5(T) (JCM 30642 \VKM B-2941)</strain>
    </source>
</reference>
<keyword evidence="6" id="KW-1185">Reference proteome</keyword>
<dbReference type="STRING" id="1673428.CPM_1004"/>
<name>A0A1N5UJE9_9ARCH</name>
<dbReference type="GO" id="GO:0016757">
    <property type="term" value="F:glycosyltransferase activity"/>
    <property type="evidence" value="ECO:0007669"/>
    <property type="project" value="InterPro"/>
</dbReference>
<keyword evidence="2" id="KW-0812">Transmembrane</keyword>
<keyword evidence="2" id="KW-1133">Transmembrane helix</keyword>
<keyword evidence="1 4" id="KW-0808">Transferase</keyword>
<dbReference type="Pfam" id="PF00534">
    <property type="entry name" value="Glycos_transf_1"/>
    <property type="match status" value="1"/>
</dbReference>
<evidence type="ECO:0000313" key="7">
    <source>
        <dbReference type="Proteomes" id="UP000195607"/>
    </source>
</evidence>
<keyword evidence="2" id="KW-0472">Membrane</keyword>
<sequence length="387" mass="44571">MREKISKSKELEPPNEKINGINRIGLVGFKYHSSGGGNIHFKNLIPCWESSGIKISSVKSIMGEEFSFLSVFRATIKAMFLRADKFSDISKNDIILSVSPYPMDFILAFRLSHKYKRPLTVYIHHITPSILIHPYRRGTFRVFLNVSYITVLLAFLNHFKIPIFLDNPRTLTKHSMKVFPDFDAIPKVVNSQPPLEKPRGLYDITYIGRIENHKGVMDIIKVVEILIKKYSMPLKVILAGRGEEKYVNKIKKIIKKLDLAKNIILKGFILENEKYELLRNSKVFLFLSYEEGWAISVMEAASMGTPVVAYSLPAYYYLRGNYFPVKVGNIQLCADTVKQILDNYGTVMEKTMKAKECVDSYSYNFIAKQQLIFFSRIAEEYKVSFHE</sequence>
<dbReference type="InterPro" id="IPR001296">
    <property type="entry name" value="Glyco_trans_1"/>
</dbReference>
<reference evidence="6" key="2">
    <citation type="submission" date="2016-06" db="EMBL/GenBank/DDBJ databases">
        <authorList>
            <person name="Toshchakov V.S."/>
        </authorList>
    </citation>
    <scope>NUCLEOTIDE SEQUENCE [LARGE SCALE GENOMIC DNA]</scope>
    <source>
        <strain>PM4 (JCM 30641</strain>
        <strain evidence="6">\VKM B-2940)</strain>
    </source>
</reference>
<dbReference type="CDD" id="cd03801">
    <property type="entry name" value="GT4_PimA-like"/>
    <property type="match status" value="1"/>
</dbReference>
<dbReference type="AlphaFoldDB" id="A0A1N5UJE9"/>
<feature type="domain" description="Glycosyl transferase family 1" evidence="3">
    <location>
        <begin position="195"/>
        <end position="344"/>
    </location>
</feature>
<protein>
    <submittedName>
        <fullName evidence="4">Glycosyltransferase</fullName>
    </submittedName>
</protein>
<dbReference type="Proteomes" id="UP000195607">
    <property type="component" value="Chromosome I"/>
</dbReference>
<dbReference type="SUPFAM" id="SSF53756">
    <property type="entry name" value="UDP-Glycosyltransferase/glycogen phosphorylase"/>
    <property type="match status" value="1"/>
</dbReference>
<dbReference type="RefSeq" id="WP_077076252.1">
    <property type="nucleotide sequence ID" value="NZ_LT671858.1"/>
</dbReference>
<accession>A0A1N5UJE9</accession>
<dbReference type="PANTHER" id="PTHR46401:SF2">
    <property type="entry name" value="GLYCOSYLTRANSFERASE WBBK-RELATED"/>
    <property type="match status" value="1"/>
</dbReference>
<feature type="transmembrane region" description="Helical" evidence="2">
    <location>
        <begin position="142"/>
        <end position="159"/>
    </location>
</feature>
<evidence type="ECO:0000259" key="3">
    <source>
        <dbReference type="Pfam" id="PF00534"/>
    </source>
</evidence>
<evidence type="ECO:0000313" key="5">
    <source>
        <dbReference type="EMBL" id="SJK84836.1"/>
    </source>
</evidence>
<dbReference type="Gene3D" id="3.40.50.2000">
    <property type="entry name" value="Glycogen Phosphorylase B"/>
    <property type="match status" value="2"/>
</dbReference>
<dbReference type="PANTHER" id="PTHR46401">
    <property type="entry name" value="GLYCOSYLTRANSFERASE WBBK-RELATED"/>
    <property type="match status" value="1"/>
</dbReference>
<gene>
    <name evidence="5" type="ORF">CPM_1004</name>
    <name evidence="4" type="ORF">CSP5_0990</name>
</gene>
<evidence type="ECO:0000313" key="4">
    <source>
        <dbReference type="EMBL" id="SIM60720.1"/>
    </source>
</evidence>
<dbReference type="EMBL" id="LT719092">
    <property type="protein sequence ID" value="SJK84836.1"/>
    <property type="molecule type" value="Genomic_DNA"/>
</dbReference>